<reference evidence="2 3" key="1">
    <citation type="submission" date="2021-11" db="EMBL/GenBank/DDBJ databases">
        <title>Black yeast isolated from Biological Soil Crust.</title>
        <authorList>
            <person name="Kurbessoian T."/>
        </authorList>
    </citation>
    <scope>NUCLEOTIDE SEQUENCE [LARGE SCALE GENOMIC DNA]</scope>
    <source>
        <strain evidence="2 3">CCFEE 5522</strain>
    </source>
</reference>
<proteinExistence type="predicted"/>
<evidence type="ECO:0000313" key="2">
    <source>
        <dbReference type="EMBL" id="KAK4539745.1"/>
    </source>
</evidence>
<keyword evidence="3" id="KW-1185">Reference proteome</keyword>
<organism evidence="2 3">
    <name type="scientific">Oleoguttula mirabilis</name>
    <dbReference type="NCBI Taxonomy" id="1507867"/>
    <lineage>
        <taxon>Eukaryota</taxon>
        <taxon>Fungi</taxon>
        <taxon>Dikarya</taxon>
        <taxon>Ascomycota</taxon>
        <taxon>Pezizomycotina</taxon>
        <taxon>Dothideomycetes</taxon>
        <taxon>Dothideomycetidae</taxon>
        <taxon>Mycosphaerellales</taxon>
        <taxon>Teratosphaeriaceae</taxon>
        <taxon>Oleoguttula</taxon>
    </lineage>
</organism>
<dbReference type="Proteomes" id="UP001324427">
    <property type="component" value="Unassembled WGS sequence"/>
</dbReference>
<name>A0AAV9J485_9PEZI</name>
<dbReference type="AlphaFoldDB" id="A0AAV9J485"/>
<protein>
    <recommendedName>
        <fullName evidence="1">F-box domain-containing protein</fullName>
    </recommendedName>
</protein>
<comment type="caution">
    <text evidence="2">The sequence shown here is derived from an EMBL/GenBank/DDBJ whole genome shotgun (WGS) entry which is preliminary data.</text>
</comment>
<dbReference type="EMBL" id="JAVFHQ010000084">
    <property type="protein sequence ID" value="KAK4539745.1"/>
    <property type="molecule type" value="Genomic_DNA"/>
</dbReference>
<accession>A0AAV9J485</accession>
<evidence type="ECO:0000259" key="1">
    <source>
        <dbReference type="Pfam" id="PF13013"/>
    </source>
</evidence>
<evidence type="ECO:0000313" key="3">
    <source>
        <dbReference type="Proteomes" id="UP001324427"/>
    </source>
</evidence>
<gene>
    <name evidence="2" type="ORF">LTR36_010398</name>
</gene>
<dbReference type="Pfam" id="PF13013">
    <property type="entry name" value="F-box-like_2"/>
    <property type="match status" value="1"/>
</dbReference>
<feature type="domain" description="F-box" evidence="1">
    <location>
        <begin position="12"/>
        <end position="50"/>
    </location>
</feature>
<sequence length="232" mass="25884">MEAMSPPKMAAVTPFRLLDLPPELRNRIYSYVFDDSALPELDLLATGRSSPPSAITVTTHQLRSETLGLHQQAMSAFWTDHKFSIYIENRDIFEDSAMDSLLQWCRILPASGLRCISFKINELRILQQVCHPRITTHLEAVLDHDGAEVTWRSSRVLQDEPSVASDDTVFLVARGSTTDLFGGFAEEQGLSLVSKGKTVGLDIGDCAAIVCDYLTKRMEESLAREKVLAQRL</sequence>
<dbReference type="InterPro" id="IPR001810">
    <property type="entry name" value="F-box_dom"/>
</dbReference>